<evidence type="ECO:0000256" key="1">
    <source>
        <dbReference type="SAM" id="SignalP"/>
    </source>
</evidence>
<dbReference type="PaxDb" id="67767-A0A0J7KYY4"/>
<comment type="caution">
    <text evidence="2">The sequence shown here is derived from an EMBL/GenBank/DDBJ whole genome shotgun (WGS) entry which is preliminary data.</text>
</comment>
<dbReference type="OrthoDB" id="7686329at2759"/>
<evidence type="ECO:0000313" key="3">
    <source>
        <dbReference type="Proteomes" id="UP000036403"/>
    </source>
</evidence>
<feature type="signal peptide" evidence="1">
    <location>
        <begin position="1"/>
        <end position="22"/>
    </location>
</feature>
<proteinExistence type="predicted"/>
<dbReference type="AlphaFoldDB" id="A0A0J7KYY4"/>
<dbReference type="EMBL" id="LBMM01001915">
    <property type="protein sequence ID" value="KMQ95556.1"/>
    <property type="molecule type" value="Genomic_DNA"/>
</dbReference>
<name>A0A0J7KYY4_LASNI</name>
<protein>
    <submittedName>
        <fullName evidence="2">Uncharacterized protein</fullName>
    </submittedName>
</protein>
<sequence>MAMLFRKLFLGTAIFTLVKVGAGPTRYDQRQEGDFNLHAKLENLLFVVAIPSNNDLLGDLALQALELKQQLVSRSKEQESIDPIKSDEETRGVEPYSVEIIQINENHANEGSSVIKTEGNNKEIANISNQQAIFSFTNRQNQSEINERNAKNVKAFESDEETRGVEPYSVGIIQINENHANKGSSVIKTDGSNKEMATVSNQQAIFSFTNQQNQSEVNERNAKNVKAFESDEETHSVKPYSVGIIQINENHANKGSSVIKANGTNKDMAVISNQQTIFSIANQQNQSEVNERSAKNVKAFEFPKSREEPTIMAYFVDARKILGSKIEDDGRARNVVKNIWNPDVESGRLGTSLKKQLLRREEDVALPLSNADKNDVAPLSEDKQQNELKLLGDGIENCGPGRHRDASGICQFDESASALF</sequence>
<keyword evidence="1" id="KW-0732">Signal</keyword>
<keyword evidence="3" id="KW-1185">Reference proteome</keyword>
<reference evidence="2 3" key="1">
    <citation type="submission" date="2015-04" db="EMBL/GenBank/DDBJ databases">
        <title>Lasius niger genome sequencing.</title>
        <authorList>
            <person name="Konorov E.A."/>
            <person name="Nikitin M.A."/>
            <person name="Kirill M.V."/>
            <person name="Chang P."/>
        </authorList>
    </citation>
    <scope>NUCLEOTIDE SEQUENCE [LARGE SCALE GENOMIC DNA]</scope>
    <source>
        <tissue evidence="2">Whole</tissue>
    </source>
</reference>
<feature type="chain" id="PRO_5005290420" evidence="1">
    <location>
        <begin position="23"/>
        <end position="420"/>
    </location>
</feature>
<evidence type="ECO:0000313" key="2">
    <source>
        <dbReference type="EMBL" id="KMQ95556.1"/>
    </source>
</evidence>
<organism evidence="2 3">
    <name type="scientific">Lasius niger</name>
    <name type="common">Black garden ant</name>
    <dbReference type="NCBI Taxonomy" id="67767"/>
    <lineage>
        <taxon>Eukaryota</taxon>
        <taxon>Metazoa</taxon>
        <taxon>Ecdysozoa</taxon>
        <taxon>Arthropoda</taxon>
        <taxon>Hexapoda</taxon>
        <taxon>Insecta</taxon>
        <taxon>Pterygota</taxon>
        <taxon>Neoptera</taxon>
        <taxon>Endopterygota</taxon>
        <taxon>Hymenoptera</taxon>
        <taxon>Apocrita</taxon>
        <taxon>Aculeata</taxon>
        <taxon>Formicoidea</taxon>
        <taxon>Formicidae</taxon>
        <taxon>Formicinae</taxon>
        <taxon>Lasius</taxon>
        <taxon>Lasius</taxon>
    </lineage>
</organism>
<dbReference type="Proteomes" id="UP000036403">
    <property type="component" value="Unassembled WGS sequence"/>
</dbReference>
<gene>
    <name evidence="2" type="ORF">RF55_4222</name>
</gene>
<accession>A0A0J7KYY4</accession>